<sequence length="395" mass="44938">MTERETWIAEVEGMETLDTHTHLIGDKLCAQSFWDIAHYFWLNREIQAGGYPANAAELPEKERIEAFMKAYRATRNTLMNWTVTHIFKQLYGIELRDERSVYEADEAVRASAQKAGWAQQVADKLNVRAFVVNHPDHAKFVGMKRDAILLPRIDGKLPQWTRAIAASAQPEEAYEEARQNIDKLLASYREQGCPGVMTTLPAFEASANRSYSLEGGSTEDQILMMLLHAVCEAAERHGLVVQIFVGVERSWCGTAIPVNDPLKIAKLSGLFERYAVPFELVAASELNNLDIVQAAWNFPNVHTGGQWWFNFRASTYRDAMQYRLEALPALKSSLIVSDARCIEWSYGKIALVKRLMAEFLFEQTERGWIDRETALQVARGWLYGSAAQRYGFREF</sequence>
<dbReference type="Gene3D" id="1.10.2020.10">
    <property type="entry name" value="uronate isomerase, domain 2, chain A"/>
    <property type="match status" value="1"/>
</dbReference>
<gene>
    <name evidence="1" type="ORF">ET33_32895</name>
</gene>
<dbReference type="eggNOG" id="COG1904">
    <property type="taxonomic scope" value="Bacteria"/>
</dbReference>
<comment type="caution">
    <text evidence="1">The sequence shown here is derived from an EMBL/GenBank/DDBJ whole genome shotgun (WGS) entry which is preliminary data.</text>
</comment>
<dbReference type="OrthoDB" id="231890at2"/>
<name>A0A081P7G8_9BACL</name>
<keyword evidence="2" id="KW-1185">Reference proteome</keyword>
<proteinExistence type="predicted"/>
<dbReference type="RefSeq" id="WP_036679506.1">
    <property type="nucleotide sequence ID" value="NZ_JNVM01000006.1"/>
</dbReference>
<accession>A0A081P7G8</accession>
<reference evidence="1 2" key="1">
    <citation type="submission" date="2014-06" db="EMBL/GenBank/DDBJ databases">
        <title>Draft genome sequence of Paenibacillus sp. MSt1.</title>
        <authorList>
            <person name="Aw Y.K."/>
            <person name="Ong K.S."/>
            <person name="Gan H.M."/>
            <person name="Lee S.M."/>
        </authorList>
    </citation>
    <scope>NUCLEOTIDE SEQUENCE [LARGE SCALE GENOMIC DNA]</scope>
    <source>
        <strain evidence="1 2">MSt1</strain>
    </source>
</reference>
<evidence type="ECO:0000313" key="1">
    <source>
        <dbReference type="EMBL" id="KEQ26641.1"/>
    </source>
</evidence>
<dbReference type="InterPro" id="IPR032466">
    <property type="entry name" value="Metal_Hydrolase"/>
</dbReference>
<dbReference type="Proteomes" id="UP000028123">
    <property type="component" value="Unassembled WGS sequence"/>
</dbReference>
<dbReference type="Gene3D" id="3.20.20.140">
    <property type="entry name" value="Metal-dependent hydrolases"/>
    <property type="match status" value="1"/>
</dbReference>
<organism evidence="1 2">
    <name type="scientific">Paenibacillus tyrfis</name>
    <dbReference type="NCBI Taxonomy" id="1501230"/>
    <lineage>
        <taxon>Bacteria</taxon>
        <taxon>Bacillati</taxon>
        <taxon>Bacillota</taxon>
        <taxon>Bacilli</taxon>
        <taxon>Bacillales</taxon>
        <taxon>Paenibacillaceae</taxon>
        <taxon>Paenibacillus</taxon>
    </lineage>
</organism>
<dbReference type="EMBL" id="JNVM01000006">
    <property type="protein sequence ID" value="KEQ26641.1"/>
    <property type="molecule type" value="Genomic_DNA"/>
</dbReference>
<evidence type="ECO:0000313" key="2">
    <source>
        <dbReference type="Proteomes" id="UP000028123"/>
    </source>
</evidence>
<protein>
    <recommendedName>
        <fullName evidence="3">Glucuronate isomerase</fullName>
    </recommendedName>
</protein>
<evidence type="ECO:0008006" key="3">
    <source>
        <dbReference type="Google" id="ProtNLM"/>
    </source>
</evidence>
<dbReference type="SUPFAM" id="SSF51556">
    <property type="entry name" value="Metallo-dependent hydrolases"/>
    <property type="match status" value="1"/>
</dbReference>
<dbReference type="AlphaFoldDB" id="A0A081P7G8"/>